<keyword evidence="2" id="KW-0547">Nucleotide-binding</keyword>
<protein>
    <submittedName>
        <fullName evidence="2">ATP-binding protein</fullName>
    </submittedName>
</protein>
<dbReference type="AlphaFoldDB" id="A0AA97I2K6"/>
<dbReference type="Proteomes" id="UP001301797">
    <property type="component" value="Chromosome"/>
</dbReference>
<gene>
    <name evidence="2" type="ORF">F1737_06495</name>
</gene>
<keyword evidence="2" id="KW-0067">ATP-binding</keyword>
<dbReference type="Pfam" id="PF13581">
    <property type="entry name" value="HATPase_c_2"/>
    <property type="match status" value="1"/>
</dbReference>
<dbReference type="InterPro" id="IPR003594">
    <property type="entry name" value="HATPase_dom"/>
</dbReference>
<organism evidence="2 3">
    <name type="scientific">Methanochimaera problematica</name>
    <dbReference type="NCBI Taxonomy" id="2609417"/>
    <lineage>
        <taxon>Archaea</taxon>
        <taxon>Methanobacteriati</taxon>
        <taxon>Methanobacteriota</taxon>
        <taxon>Stenosarchaea group</taxon>
        <taxon>Methanomicrobia</taxon>
        <taxon>Methanomicrobiales</taxon>
        <taxon>Methanomicrobiaceae</taxon>
        <taxon>Methanochimaera</taxon>
    </lineage>
</organism>
<evidence type="ECO:0000313" key="2">
    <source>
        <dbReference type="EMBL" id="WOF16380.1"/>
    </source>
</evidence>
<sequence length="145" mass="16527">MDEKKTGFKFHMRFADINRISDLIESMAKHFEDLNIPAKISYELQLVLEEAVSNILIHGYGRKPGFLEIGFDYENEIVKITLEDKAKPFNLLSAPKPDMSCPPEEREIGGLGVHLIKELTDKIIYEYSDGKNILTLIKSTGEKKL</sequence>
<dbReference type="Gene3D" id="3.30.565.10">
    <property type="entry name" value="Histidine kinase-like ATPase, C-terminal domain"/>
    <property type="match status" value="1"/>
</dbReference>
<dbReference type="RefSeq" id="WP_317135793.1">
    <property type="nucleotide sequence ID" value="NZ_CP043875.1"/>
</dbReference>
<reference evidence="2 3" key="1">
    <citation type="submission" date="2019-09" db="EMBL/GenBank/DDBJ databases">
        <title>The complete genome of Methanoplanus sp. FWC-SCC4.</title>
        <authorList>
            <person name="Chen S.-C."/>
            <person name="Zhou Y.-Z."/>
            <person name="Lai M.-C."/>
        </authorList>
    </citation>
    <scope>NUCLEOTIDE SEQUENCE [LARGE SCALE GENOMIC DNA]</scope>
    <source>
        <strain evidence="2 3">FWC-SCC4</strain>
    </source>
</reference>
<evidence type="ECO:0000313" key="3">
    <source>
        <dbReference type="Proteomes" id="UP001301797"/>
    </source>
</evidence>
<name>A0AA97I2K6_9EURY</name>
<dbReference type="GeneID" id="85229801"/>
<dbReference type="CDD" id="cd16936">
    <property type="entry name" value="HATPase_RsbW-like"/>
    <property type="match status" value="1"/>
</dbReference>
<dbReference type="InterPro" id="IPR036890">
    <property type="entry name" value="HATPase_C_sf"/>
</dbReference>
<dbReference type="GO" id="GO:0005524">
    <property type="term" value="F:ATP binding"/>
    <property type="evidence" value="ECO:0007669"/>
    <property type="project" value="UniProtKB-KW"/>
</dbReference>
<accession>A0AA97I2K6</accession>
<keyword evidence="3" id="KW-1185">Reference proteome</keyword>
<dbReference type="SUPFAM" id="SSF55874">
    <property type="entry name" value="ATPase domain of HSP90 chaperone/DNA topoisomerase II/histidine kinase"/>
    <property type="match status" value="1"/>
</dbReference>
<dbReference type="EMBL" id="CP043875">
    <property type="protein sequence ID" value="WOF16380.1"/>
    <property type="molecule type" value="Genomic_DNA"/>
</dbReference>
<dbReference type="KEGG" id="mefw:F1737_06495"/>
<proteinExistence type="predicted"/>
<evidence type="ECO:0000259" key="1">
    <source>
        <dbReference type="Pfam" id="PF13581"/>
    </source>
</evidence>
<feature type="domain" description="Histidine kinase/HSP90-like ATPase" evidence="1">
    <location>
        <begin position="19"/>
        <end position="138"/>
    </location>
</feature>